<comment type="caution">
    <text evidence="4">The sequence shown here is derived from an EMBL/GenBank/DDBJ whole genome shotgun (WGS) entry which is preliminary data.</text>
</comment>
<accession>A0A9W7BZ47</accession>
<dbReference type="PROSITE" id="PS50848">
    <property type="entry name" value="START"/>
    <property type="match status" value="1"/>
</dbReference>
<reference evidence="5" key="1">
    <citation type="journal article" date="2023" name="Commun. Biol.">
        <title>Genome analysis of Parmales, the sister group of diatoms, reveals the evolutionary specialization of diatoms from phago-mixotrophs to photoautotrophs.</title>
        <authorList>
            <person name="Ban H."/>
            <person name="Sato S."/>
            <person name="Yoshikawa S."/>
            <person name="Yamada K."/>
            <person name="Nakamura Y."/>
            <person name="Ichinomiya M."/>
            <person name="Sato N."/>
            <person name="Blanc-Mathieu R."/>
            <person name="Endo H."/>
            <person name="Kuwata A."/>
            <person name="Ogata H."/>
        </authorList>
    </citation>
    <scope>NUCLEOTIDE SEQUENCE [LARGE SCALE GENOMIC DNA]</scope>
</reference>
<feature type="compositionally biased region" description="Gly residues" evidence="1">
    <location>
        <begin position="1274"/>
        <end position="1288"/>
    </location>
</feature>
<evidence type="ECO:0000259" key="3">
    <source>
        <dbReference type="PROSITE" id="PS50848"/>
    </source>
</evidence>
<keyword evidence="2" id="KW-0812">Transmembrane</keyword>
<keyword evidence="2" id="KW-0472">Membrane</keyword>
<dbReference type="PANTHER" id="PTHR19308:SF14">
    <property type="entry name" value="START DOMAIN-CONTAINING PROTEIN"/>
    <property type="match status" value="1"/>
</dbReference>
<evidence type="ECO:0000256" key="2">
    <source>
        <dbReference type="SAM" id="Phobius"/>
    </source>
</evidence>
<gene>
    <name evidence="4" type="ORF">TL16_g13066</name>
</gene>
<name>A0A9W7BZ47_9STRA</name>
<dbReference type="GO" id="GO:0008289">
    <property type="term" value="F:lipid binding"/>
    <property type="evidence" value="ECO:0007669"/>
    <property type="project" value="InterPro"/>
</dbReference>
<feature type="transmembrane region" description="Helical" evidence="2">
    <location>
        <begin position="1138"/>
        <end position="1163"/>
    </location>
</feature>
<dbReference type="Gene3D" id="3.30.530.20">
    <property type="match status" value="2"/>
</dbReference>
<dbReference type="InterPro" id="IPR023393">
    <property type="entry name" value="START-like_dom_sf"/>
</dbReference>
<feature type="transmembrane region" description="Helical" evidence="2">
    <location>
        <begin position="965"/>
        <end position="985"/>
    </location>
</feature>
<dbReference type="SUPFAM" id="SSF55961">
    <property type="entry name" value="Bet v1-like"/>
    <property type="match status" value="2"/>
</dbReference>
<dbReference type="EMBL" id="BLQM01000585">
    <property type="protein sequence ID" value="GMH95050.1"/>
    <property type="molecule type" value="Genomic_DNA"/>
</dbReference>
<keyword evidence="2" id="KW-1133">Transmembrane helix</keyword>
<feature type="domain" description="START" evidence="3">
    <location>
        <begin position="322"/>
        <end position="448"/>
    </location>
</feature>
<feature type="region of interest" description="Disordered" evidence="1">
    <location>
        <begin position="1263"/>
        <end position="1305"/>
    </location>
</feature>
<dbReference type="InterPro" id="IPR002913">
    <property type="entry name" value="START_lipid-bd_dom"/>
</dbReference>
<feature type="transmembrane region" description="Helical" evidence="2">
    <location>
        <begin position="1063"/>
        <end position="1085"/>
    </location>
</feature>
<feature type="transmembrane region" description="Helical" evidence="2">
    <location>
        <begin position="1105"/>
        <end position="1126"/>
    </location>
</feature>
<evidence type="ECO:0000313" key="4">
    <source>
        <dbReference type="EMBL" id="GMH95050.1"/>
    </source>
</evidence>
<evidence type="ECO:0000313" key="5">
    <source>
        <dbReference type="Proteomes" id="UP001162640"/>
    </source>
</evidence>
<dbReference type="PANTHER" id="PTHR19308">
    <property type="entry name" value="PHOSPHATIDYLCHOLINE TRANSFER PROTEIN"/>
    <property type="match status" value="1"/>
</dbReference>
<sequence>MGRASELQENFRRNGREVDRERVAALAAEMIDQRGKKLMDDQVPVFEGCEELLGDGGEEGWKALESSCPDVEMSMKYFPPKKGERSIATGKVVGIVDISAEEVAAWVMDYCNNERMRMIKEEGHPARLELREKARVNERTFATVKNMPFFLDNREFVARQVWKSEEGKVLLAFGPVDDEIDYGVKLKKIRGPTRGMWQIYNLPVRGGAKQCRVTLVQQLDAGGSIPTWVMDKKISLSLKCVQEVIDEFRQDDKVDAADASLKRLSNKFEVSLKEGNWKTVKSPDPFVTMEFMGLGSDGGSTVGIGRAVTVVDATMEDCAAWEWAKMTRQRVRVHYEFGGLERKAVKINEHSEMFYLAVGFGVTGLSPREYLTKNVWKVVNENIMVVGYDVVEHDDVPNGGGKKYVRASTSGFFRYEKLPEVKGVPQTRVTYLTQMDLKGLIPKWVMNSKAVGILRLLSTMRKKFDREHDIDVGQRAELVRAIKREEKVEGAEALEQFEALYEEKEGSNVAVSAEVEEVAAFFWDFGSRTNMEISGDVERTFEEDEEEAGGLKKIVKRRHKLESAHGTHHRDRLFVSEMTLTRDLEGNIIILVLTLEDEGRKGGKSVKARGSVVLSDDSSTWAIDGKEKVAITLQRISEGKTKLEFACSFEVGFTTSRRASLAFAERRLEEIADVSVYFQRRVPLAKYGVKDGVALGHDMLWKTASSGKKRVQCLEEVLTKSQALKELNLRHTWIKAMMATALEGRVAMNRPVGTKLVCVSDAEATQIGRNLIPSLMTEQLAQAGVNQWRVQNKAMKELMKEEIWFESTCVVLGKGIVKSAAWGLMARVIIGAVVSLTDLVTDVIMLREYWIGGEALSGYRNASLASLVASMFLQLLLVAFQNRKKGLLRIAKEAFIVLIGMKAPWDAFRVASGAEQEMATELDPMTEMTVGKGIELVAESIPSVIIQTSAILYSMNNGKDVSPTAIFSLLTSALTIGFISATLSYDYDTDPKKRAYNPDFYGYVPDSSSRRALLFLTMMLMPGVQVLIKGTLVIVLGLARYAREYNRGDMLLFLTYKIIRRDFQYWIPLYGVAGFAVSLLVRVAVKAIADFTGCLHFRHPYEVGGIYFTINLFLPTIGLVAVMLSMDLSAHNFSDTTITFLETVVPVLVSSLVFLFGLFFVIINKEYWRTFFSFETGAQMTRRNFLDGDNVMKCEVFGCHASQWYPIKGKVEQWVSSGWAQWEEERPEWFSDIWKESVLEEMRPLKRRSSSLSKRSLKEKLGEEHKESLRQGDAGAGSRGGGGGGGDGAKVYPAGGERGEGNEEIDIEEFQRELMKMNF</sequence>
<dbReference type="InterPro" id="IPR051213">
    <property type="entry name" value="START_lipid_transfer"/>
</dbReference>
<protein>
    <recommendedName>
        <fullName evidence="3">START domain-containing protein</fullName>
    </recommendedName>
</protein>
<evidence type="ECO:0000256" key="1">
    <source>
        <dbReference type="SAM" id="MobiDB-lite"/>
    </source>
</evidence>
<feature type="transmembrane region" description="Helical" evidence="2">
    <location>
        <begin position="1012"/>
        <end position="1042"/>
    </location>
</feature>
<dbReference type="GO" id="GO:0005737">
    <property type="term" value="C:cytoplasm"/>
    <property type="evidence" value="ECO:0007669"/>
    <property type="project" value="UniProtKB-ARBA"/>
</dbReference>
<dbReference type="Proteomes" id="UP001162640">
    <property type="component" value="Unassembled WGS sequence"/>
</dbReference>
<organism evidence="4 5">
    <name type="scientific">Triparma laevis f. inornata</name>
    <dbReference type="NCBI Taxonomy" id="1714386"/>
    <lineage>
        <taxon>Eukaryota</taxon>
        <taxon>Sar</taxon>
        <taxon>Stramenopiles</taxon>
        <taxon>Ochrophyta</taxon>
        <taxon>Bolidophyceae</taxon>
        <taxon>Parmales</taxon>
        <taxon>Triparmaceae</taxon>
        <taxon>Triparma</taxon>
    </lineage>
</organism>
<proteinExistence type="predicted"/>
<dbReference type="Pfam" id="PF01852">
    <property type="entry name" value="START"/>
    <property type="match status" value="1"/>
</dbReference>